<dbReference type="PANTHER" id="PTHR43242">
    <property type="entry name" value="NAD(P)-BINDING ROSSMANN-FOLD SUPERFAMILY PROTEIN"/>
    <property type="match status" value="1"/>
</dbReference>
<accession>A0A031LS21</accession>
<dbReference type="OrthoDB" id="4907at2157"/>
<keyword evidence="3" id="KW-1185">Reference proteome</keyword>
<dbReference type="PANTHER" id="PTHR43242:SF1">
    <property type="entry name" value="NAD(P)-BINDING ROSSMANN-FOLD SUPERFAMILY PROTEIN"/>
    <property type="match status" value="1"/>
</dbReference>
<gene>
    <name evidence="2" type="ORF">CM19_03925</name>
</gene>
<dbReference type="AlphaFoldDB" id="A0A031LS21"/>
<organism evidence="2 3">
    <name type="scientific">Candidatus Acidianus copahuensis</name>
    <dbReference type="NCBI Taxonomy" id="1160895"/>
    <lineage>
        <taxon>Archaea</taxon>
        <taxon>Thermoproteota</taxon>
        <taxon>Thermoprotei</taxon>
        <taxon>Sulfolobales</taxon>
        <taxon>Sulfolobaceae</taxon>
        <taxon>Acidianus</taxon>
    </lineage>
</organism>
<comment type="caution">
    <text evidence="2">The sequence shown here is derived from an EMBL/GenBank/DDBJ whole genome shotgun (WGS) entry which is preliminary data.</text>
</comment>
<evidence type="ECO:0000259" key="1">
    <source>
        <dbReference type="Pfam" id="PF04321"/>
    </source>
</evidence>
<dbReference type="InterPro" id="IPR029903">
    <property type="entry name" value="RmlD-like-bd"/>
</dbReference>
<sequence length="238" mass="26691">MIAVTDEGELARNLALYLDDEVSIIDTPKRVIELKPRVVIHTLEAKDNKSTMWNNNVWFAINVARNANKLGALNVYISSYLIFDGKNGYYSESSTPSPINYFGMTKLAGETGIASLGNYLIVRAGAIYSMTYDGIIRPFIRSLLKRHKANCNDDFFLSPISVKEFSEIISKLIKLDARGIVNVGGKRISFTDLCYKLSEILGGSVVPVKGKYYDFSIDTWLLENLGISIRDRQEPLLF</sequence>
<protein>
    <submittedName>
        <fullName evidence="2">dTDP-4-dehydrorhamnose reductase</fullName>
    </submittedName>
</protein>
<proteinExistence type="predicted"/>
<dbReference type="SUPFAM" id="SSF51735">
    <property type="entry name" value="NAD(P)-binding Rossmann-fold domains"/>
    <property type="match status" value="1"/>
</dbReference>
<dbReference type="InterPro" id="IPR036291">
    <property type="entry name" value="NAD(P)-bd_dom_sf"/>
</dbReference>
<evidence type="ECO:0000313" key="3">
    <source>
        <dbReference type="Proteomes" id="UP000024332"/>
    </source>
</evidence>
<dbReference type="RefSeq" id="WP_048099091.1">
    <property type="nucleotide sequence ID" value="NZ_JFZT01000021.1"/>
</dbReference>
<reference evidence="2 3" key="1">
    <citation type="submission" date="2014-03" db="EMBL/GenBank/DDBJ databases">
        <title>Draft genome sequence of the novel thermoacidophilic archaea Acidianus copahuensis ALE1 strain, isolated from Copahue volcanic area in Neuquen Argentina.</title>
        <authorList>
            <person name="Urbieta M.S."/>
            <person name="Rascovan N."/>
            <person name="Castro C."/>
            <person name="Revale S."/>
            <person name="Giaveno M.A."/>
            <person name="Vazquez M.P."/>
            <person name="Donati E.R."/>
        </authorList>
    </citation>
    <scope>NUCLEOTIDE SEQUENCE [LARGE SCALE GENOMIC DNA]</scope>
    <source>
        <strain evidence="2 3">ALE1</strain>
    </source>
</reference>
<name>A0A031LS21_9CREN</name>
<dbReference type="Pfam" id="PF04321">
    <property type="entry name" value="RmlD_sub_bind"/>
    <property type="match status" value="1"/>
</dbReference>
<dbReference type="EMBL" id="JFZT01000021">
    <property type="protein sequence ID" value="EZQ10586.1"/>
    <property type="molecule type" value="Genomic_DNA"/>
</dbReference>
<dbReference type="Gene3D" id="3.40.50.720">
    <property type="entry name" value="NAD(P)-binding Rossmann-like Domain"/>
    <property type="match status" value="1"/>
</dbReference>
<evidence type="ECO:0000313" key="2">
    <source>
        <dbReference type="EMBL" id="EZQ10586.1"/>
    </source>
</evidence>
<dbReference type="Proteomes" id="UP000024332">
    <property type="component" value="Unassembled WGS sequence"/>
</dbReference>
<dbReference type="STRING" id="1160895.CM19_03925"/>
<feature type="domain" description="RmlD-like substrate binding" evidence="1">
    <location>
        <begin position="44"/>
        <end position="177"/>
    </location>
</feature>